<dbReference type="GO" id="GO:0051117">
    <property type="term" value="F:ATPase binding"/>
    <property type="evidence" value="ECO:0007669"/>
    <property type="project" value="TreeGrafter"/>
</dbReference>
<dbReference type="SUPFAM" id="SSF52096">
    <property type="entry name" value="ClpP/crotonase"/>
    <property type="match status" value="1"/>
</dbReference>
<sequence length="394" mass="45856">MRIYNKKNMSLNLGNIPKVPYEEGTNQQRKLKGQEEEDDDSDSEKSFGSKKDSSYWENSKEPSYSEDEEEDDEESSYSEDPEEDSSSSSYSEDPEEDDEESSYSEDEEEDDEESSYSEDEEEDDEESSYSEKKGEQQEPSYSPQASSEEKSSYSEIEEETNWVEIYYKLFFGRYIFLGRPLEKQPADQIMKSLIYLNQEKKKKGFFFFISCRGGGMIQGIAVYDVMQYVTADVSTIGYGLNASMGAFLLHGGTCSKRAVSENARVMIHQPRMSPYDRRHYSGIESGYDTDNMNRLRTYVLETYIRTTKQEPEIIEHLLERDIYLEPKEAKNVNLIDEITVEGFDDYTNASMFYNDNDENHHYEKSYFIPNDSDESFYKTFTKNSNARNPPRKKS</sequence>
<dbReference type="PRINTS" id="PR00127">
    <property type="entry name" value="CLPPROTEASEP"/>
</dbReference>
<evidence type="ECO:0000256" key="4">
    <source>
        <dbReference type="ARBA" id="ARBA00022801"/>
    </source>
</evidence>
<keyword evidence="3 10" id="KW-0645">Protease</keyword>
<feature type="compositionally biased region" description="Acidic residues" evidence="9">
    <location>
        <begin position="92"/>
        <end position="128"/>
    </location>
</feature>
<proteinExistence type="inferred from homology"/>
<organism evidence="10">
    <name type="scientific">Libocedrus plumosa</name>
    <dbReference type="NCBI Taxonomy" id="13595"/>
    <lineage>
        <taxon>Eukaryota</taxon>
        <taxon>Viridiplantae</taxon>
        <taxon>Streptophyta</taxon>
        <taxon>Embryophyta</taxon>
        <taxon>Tracheophyta</taxon>
        <taxon>Spermatophyta</taxon>
        <taxon>Pinopsida</taxon>
        <taxon>Pinidae</taxon>
        <taxon>Conifers II</taxon>
        <taxon>Cupressales</taxon>
        <taxon>Cupressaceae</taxon>
        <taxon>Libocedrus</taxon>
    </lineage>
</organism>
<dbReference type="PROSITE" id="PS00382">
    <property type="entry name" value="CLP_PROTEASE_HIS"/>
    <property type="match status" value="1"/>
</dbReference>
<keyword evidence="5" id="KW-0720">Serine protease</keyword>
<evidence type="ECO:0000256" key="5">
    <source>
        <dbReference type="ARBA" id="ARBA00022825"/>
    </source>
</evidence>
<comment type="similarity">
    <text evidence="1 8">Belongs to the peptidase S14 family.</text>
</comment>
<evidence type="ECO:0000256" key="1">
    <source>
        <dbReference type="ARBA" id="ARBA00007039"/>
    </source>
</evidence>
<dbReference type="EMBL" id="MW470984">
    <property type="protein sequence ID" value="QYB21769.1"/>
    <property type="molecule type" value="Genomic_DNA"/>
</dbReference>
<feature type="active site" evidence="7">
    <location>
        <position position="268"/>
    </location>
</feature>
<accession>A0A6J4AG68</accession>
<dbReference type="InterPro" id="IPR033135">
    <property type="entry name" value="ClpP_His_AS"/>
</dbReference>
<evidence type="ECO:0000256" key="2">
    <source>
        <dbReference type="ARBA" id="ARBA00022640"/>
    </source>
</evidence>
<dbReference type="AlphaFoldDB" id="A0A6J4AG68"/>
<dbReference type="Pfam" id="PF00574">
    <property type="entry name" value="CLP_protease"/>
    <property type="match status" value="1"/>
</dbReference>
<evidence type="ECO:0000256" key="9">
    <source>
        <dbReference type="SAM" id="MobiDB-lite"/>
    </source>
</evidence>
<keyword evidence="2 10" id="KW-0934">Plastid</keyword>
<dbReference type="EMBL" id="LC500579">
    <property type="protein sequence ID" value="BBN66670.1"/>
    <property type="molecule type" value="Genomic_DNA"/>
</dbReference>
<evidence type="ECO:0000256" key="8">
    <source>
        <dbReference type="RuleBase" id="RU003567"/>
    </source>
</evidence>
<reference evidence="11" key="2">
    <citation type="journal article" date="2021" name="Nat. Plants">
        <title>Gene duplications and phylogenomic conflict underlie major pulses of phenotypic evolution in gymnosperms.</title>
        <authorList>
            <person name="Stull G.W."/>
            <person name="Qu X.J."/>
            <person name="Parins-Fukuchi C."/>
            <person name="Yang Y.Y."/>
            <person name="Yang J.B."/>
            <person name="Yang Z.Y."/>
            <person name="Hu Y."/>
            <person name="Ma H."/>
            <person name="Soltis P.S."/>
            <person name="Soltis D.E."/>
            <person name="Li D.Z."/>
            <person name="Smith S.A."/>
            <person name="Yi T.S."/>
        </authorList>
    </citation>
    <scope>NUCLEOTIDE SEQUENCE</scope>
</reference>
<reference evidence="10" key="1">
    <citation type="journal article" date="2020" name="Front. Plant Sci.">
        <title>The origin and evolution of plastid genome downsizing in Southern Hemispheric cypresses (Cupressaceae).</title>
        <authorList>
            <person name="Sudianto E."/>
            <person name="Wu C."/>
            <person name="Chaw S."/>
        </authorList>
    </citation>
    <scope>NUCLEOTIDE SEQUENCE</scope>
</reference>
<dbReference type="GO" id="GO:0009368">
    <property type="term" value="C:endopeptidase Clp complex"/>
    <property type="evidence" value="ECO:0007669"/>
    <property type="project" value="TreeGrafter"/>
</dbReference>
<comment type="catalytic activity">
    <reaction evidence="6 7">
        <text>Hydrolysis of proteins to small peptides in the presence of ATP and magnesium. alpha-casein is the usual test substrate. In the absence of ATP, only oligopeptides shorter than five residues are hydrolyzed (such as succinyl-Leu-Tyr-|-NHMec, and Leu-Tyr-Leu-|-Tyr-Trp, in which cleavage of the -Tyr-|-Leu- and -Tyr-|-Trp bonds also occurs).</text>
        <dbReference type="EC" id="3.4.21.92"/>
    </reaction>
</comment>
<keyword evidence="4" id="KW-0378">Hydrolase</keyword>
<evidence type="ECO:0000313" key="11">
    <source>
        <dbReference type="EMBL" id="QYB21769.1"/>
    </source>
</evidence>
<dbReference type="PANTHER" id="PTHR10381">
    <property type="entry name" value="ATP-DEPENDENT CLP PROTEASE PROTEOLYTIC SUBUNIT"/>
    <property type="match status" value="1"/>
</dbReference>
<name>A0A6J4AG68_9CONI</name>
<feature type="compositionally biased region" description="Acidic residues" evidence="9">
    <location>
        <begin position="64"/>
        <end position="85"/>
    </location>
</feature>
<dbReference type="GO" id="GO:0004176">
    <property type="term" value="F:ATP-dependent peptidase activity"/>
    <property type="evidence" value="ECO:0007669"/>
    <property type="project" value="InterPro"/>
</dbReference>
<evidence type="ECO:0000256" key="6">
    <source>
        <dbReference type="ARBA" id="ARBA00034021"/>
    </source>
</evidence>
<dbReference type="GO" id="GO:0009536">
    <property type="term" value="C:plastid"/>
    <property type="evidence" value="ECO:0007669"/>
    <property type="project" value="UniProtKB-ARBA"/>
</dbReference>
<protein>
    <recommendedName>
        <fullName evidence="8">ATP-dependent Clp protease proteolytic subunit</fullName>
    </recommendedName>
</protein>
<dbReference type="InterPro" id="IPR029045">
    <property type="entry name" value="ClpP/crotonase-like_dom_sf"/>
</dbReference>
<feature type="compositionally biased region" description="Basic and acidic residues" evidence="9">
    <location>
        <begin position="43"/>
        <end position="60"/>
    </location>
</feature>
<dbReference type="PANTHER" id="PTHR10381:SF15">
    <property type="entry name" value="CHLOROPLASTIC ATP-DEPENDENT CLP PROTEASE PROTEOLYTIC SUBUNIT 1"/>
    <property type="match status" value="1"/>
</dbReference>
<dbReference type="Gene3D" id="3.90.226.10">
    <property type="entry name" value="2-enoyl-CoA Hydratase, Chain A, domain 1"/>
    <property type="match status" value="1"/>
</dbReference>
<dbReference type="InterPro" id="IPR001907">
    <property type="entry name" value="ClpP"/>
</dbReference>
<geneLocation type="chloroplast" evidence="10"/>
<evidence type="ECO:0000256" key="7">
    <source>
        <dbReference type="PROSITE-ProRule" id="PRU10086"/>
    </source>
</evidence>
<reference evidence="11" key="3">
    <citation type="submission" date="2021-01" db="EMBL/GenBank/DDBJ databases">
        <authorList>
            <person name="Stull G."/>
            <person name="Qu X.-J."/>
            <person name="Parins-Fukuchi C."/>
            <person name="Yang Y.-Y."/>
            <person name="Yang J.-B."/>
            <person name="Yang Z.-Y."/>
            <person name="Hu Y."/>
            <person name="Ma H."/>
            <person name="Soltis P."/>
            <person name="Soltis D."/>
            <person name="Li D.-Z."/>
            <person name="Smith S."/>
            <person name="Yi T.-S."/>
        </authorList>
    </citation>
    <scope>NUCLEOTIDE SEQUENCE</scope>
</reference>
<evidence type="ECO:0000256" key="3">
    <source>
        <dbReference type="ARBA" id="ARBA00022670"/>
    </source>
</evidence>
<dbReference type="CDD" id="cd07017">
    <property type="entry name" value="S14_ClpP_2"/>
    <property type="match status" value="1"/>
</dbReference>
<dbReference type="GO" id="GO:0004252">
    <property type="term" value="F:serine-type endopeptidase activity"/>
    <property type="evidence" value="ECO:0007669"/>
    <property type="project" value="UniProtKB-EC"/>
</dbReference>
<evidence type="ECO:0000313" key="10">
    <source>
        <dbReference type="EMBL" id="BBN66670.1"/>
    </source>
</evidence>
<gene>
    <name evidence="10" type="primary">clpP</name>
</gene>
<feature type="region of interest" description="Disordered" evidence="9">
    <location>
        <begin position="1"/>
        <end position="155"/>
    </location>
</feature>
<dbReference type="InterPro" id="IPR023562">
    <property type="entry name" value="ClpP/TepA"/>
</dbReference>
<dbReference type="GO" id="GO:0006515">
    <property type="term" value="P:protein quality control for misfolded or incompletely synthesized proteins"/>
    <property type="evidence" value="ECO:0007669"/>
    <property type="project" value="TreeGrafter"/>
</dbReference>
<keyword evidence="10" id="KW-0150">Chloroplast</keyword>